<dbReference type="EMBL" id="VSRR010010976">
    <property type="protein sequence ID" value="MPC52553.1"/>
    <property type="molecule type" value="Genomic_DNA"/>
</dbReference>
<feature type="domain" description="Major facilitator superfamily (MFS) profile" evidence="6">
    <location>
        <begin position="1"/>
        <end position="357"/>
    </location>
</feature>
<feature type="transmembrane region" description="Helical" evidence="5">
    <location>
        <begin position="302"/>
        <end position="324"/>
    </location>
</feature>
<dbReference type="InterPro" id="IPR050549">
    <property type="entry name" value="MFS_Trehalose_Transporter"/>
</dbReference>
<comment type="subcellular location">
    <subcellularLocation>
        <location evidence="1">Membrane</location>
        <topology evidence="1">Multi-pass membrane protein</topology>
    </subcellularLocation>
</comment>
<keyword evidence="3 5" id="KW-1133">Transmembrane helix</keyword>
<comment type="caution">
    <text evidence="7">The sequence shown here is derived from an EMBL/GenBank/DDBJ whole genome shotgun (WGS) entry which is preliminary data.</text>
</comment>
<sequence length="357" mass="39305">MGMSLSWPNVVESHHFEDNSTLFGNTLYLHPWQMDMLSTWAGMGCTNSLISIGSVLGLLFAGWIVRRLGRKKSLIVAVLPGLVGWALLGLAYNAYLMLIGRFLDGITSGMVTLTAMTYATEIPDAAFRGTISTICCFMFLMGACFCTAIGIALTWYYVALGNMCVLLVYICIVPFLPESPTFLVVTGQDDRAIKVLERLRGTYADITNEIKLLKKMNDEITSDTSWGFLLQKKVQKRILVLSILFLVQAYSGTAVLRANAVRILQDSGVTTNKSMVATLLLLLPIAGAFVLCHLVDRAGRKVCLAISLTLMSISYIFLGTRVYLQKSTVVSLIPLEPNNTAALPPYFTTERLVQRIT</sequence>
<evidence type="ECO:0000313" key="8">
    <source>
        <dbReference type="Proteomes" id="UP000324222"/>
    </source>
</evidence>
<gene>
    <name evidence="7" type="primary">Tret1_21</name>
    <name evidence="7" type="ORF">E2C01_046424</name>
</gene>
<evidence type="ECO:0000256" key="2">
    <source>
        <dbReference type="ARBA" id="ARBA00022692"/>
    </source>
</evidence>
<feature type="transmembrane region" description="Helical" evidence="5">
    <location>
        <begin position="98"/>
        <end position="119"/>
    </location>
</feature>
<dbReference type="GO" id="GO:0022857">
    <property type="term" value="F:transmembrane transporter activity"/>
    <property type="evidence" value="ECO:0007669"/>
    <property type="project" value="InterPro"/>
</dbReference>
<evidence type="ECO:0000256" key="5">
    <source>
        <dbReference type="SAM" id="Phobius"/>
    </source>
</evidence>
<proteinExistence type="predicted"/>
<feature type="transmembrane region" description="Helical" evidence="5">
    <location>
        <begin position="276"/>
        <end position="295"/>
    </location>
</feature>
<reference evidence="7 8" key="1">
    <citation type="submission" date="2019-05" db="EMBL/GenBank/DDBJ databases">
        <title>Another draft genome of Portunus trituberculatus and its Hox gene families provides insights of decapod evolution.</title>
        <authorList>
            <person name="Jeong J.-H."/>
            <person name="Song I."/>
            <person name="Kim S."/>
            <person name="Choi T."/>
            <person name="Kim D."/>
            <person name="Ryu S."/>
            <person name="Kim W."/>
        </authorList>
    </citation>
    <scope>NUCLEOTIDE SEQUENCE [LARGE SCALE GENOMIC DNA]</scope>
    <source>
        <tissue evidence="7">Muscle</tissue>
    </source>
</reference>
<name>A0A5B7G5R0_PORTR</name>
<dbReference type="InterPro" id="IPR036259">
    <property type="entry name" value="MFS_trans_sf"/>
</dbReference>
<dbReference type="OrthoDB" id="6346465at2759"/>
<evidence type="ECO:0000313" key="7">
    <source>
        <dbReference type="EMBL" id="MPC52553.1"/>
    </source>
</evidence>
<feature type="transmembrane region" description="Helical" evidence="5">
    <location>
        <begin position="131"/>
        <end position="151"/>
    </location>
</feature>
<evidence type="ECO:0000256" key="1">
    <source>
        <dbReference type="ARBA" id="ARBA00004141"/>
    </source>
</evidence>
<protein>
    <submittedName>
        <fullName evidence="7">Facilitated trehalose transporter Tret1</fullName>
    </submittedName>
</protein>
<dbReference type="InterPro" id="IPR020846">
    <property type="entry name" value="MFS_dom"/>
</dbReference>
<dbReference type="PANTHER" id="PTHR48021:SF1">
    <property type="entry name" value="GH07001P-RELATED"/>
    <property type="match status" value="1"/>
</dbReference>
<dbReference type="Proteomes" id="UP000324222">
    <property type="component" value="Unassembled WGS sequence"/>
</dbReference>
<dbReference type="SUPFAM" id="SSF103473">
    <property type="entry name" value="MFS general substrate transporter"/>
    <property type="match status" value="1"/>
</dbReference>
<keyword evidence="4 5" id="KW-0472">Membrane</keyword>
<keyword evidence="8" id="KW-1185">Reference proteome</keyword>
<feature type="transmembrane region" description="Helical" evidence="5">
    <location>
        <begin position="37"/>
        <end position="61"/>
    </location>
</feature>
<evidence type="ECO:0000259" key="6">
    <source>
        <dbReference type="PROSITE" id="PS50850"/>
    </source>
</evidence>
<dbReference type="PROSITE" id="PS00217">
    <property type="entry name" value="SUGAR_TRANSPORT_2"/>
    <property type="match status" value="1"/>
</dbReference>
<dbReference type="InterPro" id="IPR005828">
    <property type="entry name" value="MFS_sugar_transport-like"/>
</dbReference>
<dbReference type="PANTHER" id="PTHR48021">
    <property type="match status" value="1"/>
</dbReference>
<dbReference type="PROSITE" id="PS50850">
    <property type="entry name" value="MFS"/>
    <property type="match status" value="1"/>
</dbReference>
<evidence type="ECO:0000256" key="4">
    <source>
        <dbReference type="ARBA" id="ARBA00023136"/>
    </source>
</evidence>
<dbReference type="GO" id="GO:0016020">
    <property type="term" value="C:membrane"/>
    <property type="evidence" value="ECO:0007669"/>
    <property type="project" value="UniProtKB-SubCell"/>
</dbReference>
<keyword evidence="2 5" id="KW-0812">Transmembrane</keyword>
<dbReference type="InterPro" id="IPR005829">
    <property type="entry name" value="Sugar_transporter_CS"/>
</dbReference>
<evidence type="ECO:0000256" key="3">
    <source>
        <dbReference type="ARBA" id="ARBA00022989"/>
    </source>
</evidence>
<accession>A0A5B7G5R0</accession>
<dbReference type="AlphaFoldDB" id="A0A5B7G5R0"/>
<feature type="transmembrane region" description="Helical" evidence="5">
    <location>
        <begin position="157"/>
        <end position="176"/>
    </location>
</feature>
<dbReference type="Gene3D" id="1.20.1250.20">
    <property type="entry name" value="MFS general substrate transporter like domains"/>
    <property type="match status" value="1"/>
</dbReference>
<feature type="transmembrane region" description="Helical" evidence="5">
    <location>
        <begin position="73"/>
        <end position="92"/>
    </location>
</feature>
<organism evidence="7 8">
    <name type="scientific">Portunus trituberculatus</name>
    <name type="common">Swimming crab</name>
    <name type="synonym">Neptunus trituberculatus</name>
    <dbReference type="NCBI Taxonomy" id="210409"/>
    <lineage>
        <taxon>Eukaryota</taxon>
        <taxon>Metazoa</taxon>
        <taxon>Ecdysozoa</taxon>
        <taxon>Arthropoda</taxon>
        <taxon>Crustacea</taxon>
        <taxon>Multicrustacea</taxon>
        <taxon>Malacostraca</taxon>
        <taxon>Eumalacostraca</taxon>
        <taxon>Eucarida</taxon>
        <taxon>Decapoda</taxon>
        <taxon>Pleocyemata</taxon>
        <taxon>Brachyura</taxon>
        <taxon>Eubrachyura</taxon>
        <taxon>Portunoidea</taxon>
        <taxon>Portunidae</taxon>
        <taxon>Portuninae</taxon>
        <taxon>Portunus</taxon>
    </lineage>
</organism>
<dbReference type="Pfam" id="PF00083">
    <property type="entry name" value="Sugar_tr"/>
    <property type="match status" value="1"/>
</dbReference>
<feature type="transmembrane region" description="Helical" evidence="5">
    <location>
        <begin position="238"/>
        <end position="256"/>
    </location>
</feature>